<name>A0A549SH61_METSR</name>
<proteinExistence type="predicted"/>
<accession>A0A549SH61</accession>
<gene>
    <name evidence="2" type="ORF">FM996_17970</name>
</gene>
<feature type="compositionally biased region" description="Basic and acidic residues" evidence="1">
    <location>
        <begin position="42"/>
        <end position="59"/>
    </location>
</feature>
<sequence>MGDRFDPWGGMPANRPRPYFEPRKRAPTLDDSPPAEASKQPWTDRSRDADPWEGRRQRPEPPFLIDRNVRRANIALAITFVLAVCVKAGLFQPAYDFLVPDTSPPVPIREGVQWTTASRTAMNPLTIASPSGNKSFAIKVVEEGSNRQIALLFIGPGRRAETRLDPGVYKLRVATGIIWRGGARLFGRETQCFETTPMQFTVGTNGYGGQSVRLDDTLVGNLQKSQIRKDAF</sequence>
<evidence type="ECO:0000313" key="2">
    <source>
        <dbReference type="EMBL" id="TRL28965.1"/>
    </source>
</evidence>
<comment type="caution">
    <text evidence="2">The sequence shown here is derived from an EMBL/GenBank/DDBJ whole genome shotgun (WGS) entry which is preliminary data.</text>
</comment>
<evidence type="ECO:0000313" key="3">
    <source>
        <dbReference type="Proteomes" id="UP000316781"/>
    </source>
</evidence>
<organism evidence="2 3">
    <name type="scientific">Methylosinus sporium</name>
    <dbReference type="NCBI Taxonomy" id="428"/>
    <lineage>
        <taxon>Bacteria</taxon>
        <taxon>Pseudomonadati</taxon>
        <taxon>Pseudomonadota</taxon>
        <taxon>Alphaproteobacteria</taxon>
        <taxon>Hyphomicrobiales</taxon>
        <taxon>Methylocystaceae</taxon>
        <taxon>Methylosinus</taxon>
    </lineage>
</organism>
<dbReference type="RefSeq" id="WP_142864162.1">
    <property type="nucleotide sequence ID" value="NZ_VJMF01000078.1"/>
</dbReference>
<dbReference type="EMBL" id="VJMF01000078">
    <property type="protein sequence ID" value="TRL28965.1"/>
    <property type="molecule type" value="Genomic_DNA"/>
</dbReference>
<feature type="compositionally biased region" description="Basic and acidic residues" evidence="1">
    <location>
        <begin position="18"/>
        <end position="28"/>
    </location>
</feature>
<protein>
    <submittedName>
        <fullName evidence="2">Uncharacterized protein</fullName>
    </submittedName>
</protein>
<reference evidence="2 3" key="1">
    <citation type="submission" date="2019-07" db="EMBL/GenBank/DDBJ databases">
        <title>Ln-dependent methylotrophs.</title>
        <authorList>
            <person name="Tani A."/>
        </authorList>
    </citation>
    <scope>NUCLEOTIDE SEQUENCE [LARGE SCALE GENOMIC DNA]</scope>
    <source>
        <strain evidence="2 3">SM89A</strain>
    </source>
</reference>
<evidence type="ECO:0000256" key="1">
    <source>
        <dbReference type="SAM" id="MobiDB-lite"/>
    </source>
</evidence>
<dbReference type="AlphaFoldDB" id="A0A549SH61"/>
<feature type="region of interest" description="Disordered" evidence="1">
    <location>
        <begin position="1"/>
        <end position="60"/>
    </location>
</feature>
<dbReference type="Proteomes" id="UP000316781">
    <property type="component" value="Unassembled WGS sequence"/>
</dbReference>